<protein>
    <submittedName>
        <fullName evidence="1">Uncharacterized protein</fullName>
    </submittedName>
</protein>
<name>A0AAN9GL25_9CAEN</name>
<organism evidence="1 2">
    <name type="scientific">Littorina saxatilis</name>
    <dbReference type="NCBI Taxonomy" id="31220"/>
    <lineage>
        <taxon>Eukaryota</taxon>
        <taxon>Metazoa</taxon>
        <taxon>Spiralia</taxon>
        <taxon>Lophotrochozoa</taxon>
        <taxon>Mollusca</taxon>
        <taxon>Gastropoda</taxon>
        <taxon>Caenogastropoda</taxon>
        <taxon>Littorinimorpha</taxon>
        <taxon>Littorinoidea</taxon>
        <taxon>Littorinidae</taxon>
        <taxon>Littorina</taxon>
    </lineage>
</organism>
<dbReference type="Proteomes" id="UP001374579">
    <property type="component" value="Unassembled WGS sequence"/>
</dbReference>
<evidence type="ECO:0000313" key="1">
    <source>
        <dbReference type="EMBL" id="KAK7112698.1"/>
    </source>
</evidence>
<keyword evidence="2" id="KW-1185">Reference proteome</keyword>
<dbReference type="AlphaFoldDB" id="A0AAN9GL25"/>
<accession>A0AAN9GL25</accession>
<sequence>MKLIRVGAGFEDPWIDEGSGGSGDDVDDVIFQPATKTSVHTTTSSHPPDVTTVVSSVIRYVTTTVTQEQDAHTVKMSGFIDQRGRIRKVTERKKSDIATLAGESEDTIN</sequence>
<proteinExistence type="predicted"/>
<reference evidence="1 2" key="1">
    <citation type="submission" date="2024-02" db="EMBL/GenBank/DDBJ databases">
        <title>Chromosome-scale genome assembly of the rough periwinkle Littorina saxatilis.</title>
        <authorList>
            <person name="De Jode A."/>
            <person name="Faria R."/>
            <person name="Formenti G."/>
            <person name="Sims Y."/>
            <person name="Smith T.P."/>
            <person name="Tracey A."/>
            <person name="Wood J.M.D."/>
            <person name="Zagrodzka Z.B."/>
            <person name="Johannesson K."/>
            <person name="Butlin R.K."/>
            <person name="Leder E.H."/>
        </authorList>
    </citation>
    <scope>NUCLEOTIDE SEQUENCE [LARGE SCALE GENOMIC DNA]</scope>
    <source>
        <strain evidence="1">Snail1</strain>
        <tissue evidence="1">Muscle</tissue>
    </source>
</reference>
<dbReference type="EMBL" id="JBAMIC010000002">
    <property type="protein sequence ID" value="KAK7112698.1"/>
    <property type="molecule type" value="Genomic_DNA"/>
</dbReference>
<gene>
    <name evidence="1" type="ORF">V1264_012111</name>
</gene>
<evidence type="ECO:0000313" key="2">
    <source>
        <dbReference type="Proteomes" id="UP001374579"/>
    </source>
</evidence>
<comment type="caution">
    <text evidence="1">The sequence shown here is derived from an EMBL/GenBank/DDBJ whole genome shotgun (WGS) entry which is preliminary data.</text>
</comment>